<dbReference type="PANTHER" id="PTHR31279:SF58">
    <property type="entry name" value="PROTEIN EXORDIUM-LIKE 2"/>
    <property type="match status" value="1"/>
</dbReference>
<organism evidence="7 8">
    <name type="scientific">Batrachochytrium dendrobatidis (strain JAM81 / FGSC 10211)</name>
    <name type="common">Frog chytrid fungus</name>
    <dbReference type="NCBI Taxonomy" id="684364"/>
    <lineage>
        <taxon>Eukaryota</taxon>
        <taxon>Fungi</taxon>
        <taxon>Fungi incertae sedis</taxon>
        <taxon>Chytridiomycota</taxon>
        <taxon>Chytridiomycota incertae sedis</taxon>
        <taxon>Chytridiomycetes</taxon>
        <taxon>Rhizophydiales</taxon>
        <taxon>Rhizophydiales incertae sedis</taxon>
        <taxon>Batrachochytrium</taxon>
    </lineage>
</organism>
<evidence type="ECO:0000313" key="8">
    <source>
        <dbReference type="Proteomes" id="UP000007241"/>
    </source>
</evidence>
<keyword evidence="3 6" id="KW-0732">Signal</keyword>
<reference evidence="7 8" key="1">
    <citation type="submission" date="2009-12" db="EMBL/GenBank/DDBJ databases">
        <title>The draft genome of Batrachochytrium dendrobatidis.</title>
        <authorList>
            <consortium name="US DOE Joint Genome Institute (JGI-PGF)"/>
            <person name="Kuo A."/>
            <person name="Salamov A."/>
            <person name="Schmutz J."/>
            <person name="Lucas S."/>
            <person name="Pitluck S."/>
            <person name="Rosenblum E."/>
            <person name="Stajich J."/>
            <person name="Eisen M."/>
            <person name="Grigoriev I.V."/>
        </authorList>
    </citation>
    <scope>NUCLEOTIDE SEQUENCE [LARGE SCALE GENOMIC DNA]</scope>
    <source>
        <strain evidence="8">JAM81 / FGSC 10211</strain>
    </source>
</reference>
<dbReference type="PANTHER" id="PTHR31279">
    <property type="entry name" value="PROTEIN EXORDIUM-LIKE 5"/>
    <property type="match status" value="1"/>
</dbReference>
<comment type="similarity">
    <text evidence="4">Belongs to the EXORDIUM family.</text>
</comment>
<feature type="compositionally biased region" description="Low complexity" evidence="5">
    <location>
        <begin position="351"/>
        <end position="362"/>
    </location>
</feature>
<dbReference type="GeneID" id="18238618"/>
<accession>F4P389</accession>
<evidence type="ECO:0000256" key="5">
    <source>
        <dbReference type="SAM" id="MobiDB-lite"/>
    </source>
</evidence>
<keyword evidence="2" id="KW-0964">Secreted</keyword>
<dbReference type="Pfam" id="PF04674">
    <property type="entry name" value="Phi_1"/>
    <property type="match status" value="1"/>
</dbReference>
<evidence type="ECO:0000256" key="6">
    <source>
        <dbReference type="SAM" id="SignalP"/>
    </source>
</evidence>
<proteinExistence type="inferred from homology"/>
<dbReference type="Proteomes" id="UP000007241">
    <property type="component" value="Unassembled WGS sequence"/>
</dbReference>
<feature type="chain" id="PRO_5003314832" description="Phosphate-induced protein 1 conserved region-domain-containing protein" evidence="6">
    <location>
        <begin position="19"/>
        <end position="451"/>
    </location>
</feature>
<evidence type="ECO:0000313" key="7">
    <source>
        <dbReference type="EMBL" id="EGF80359.1"/>
    </source>
</evidence>
<dbReference type="InParanoid" id="F4P389"/>
<feature type="signal peptide" evidence="6">
    <location>
        <begin position="1"/>
        <end position="18"/>
    </location>
</feature>
<evidence type="ECO:0000256" key="3">
    <source>
        <dbReference type="ARBA" id="ARBA00022729"/>
    </source>
</evidence>
<evidence type="ECO:0000256" key="2">
    <source>
        <dbReference type="ARBA" id="ARBA00022525"/>
    </source>
</evidence>
<feature type="compositionally biased region" description="Low complexity" evidence="5">
    <location>
        <begin position="371"/>
        <end position="425"/>
    </location>
</feature>
<dbReference type="OMA" id="PHIAHEI"/>
<feature type="region of interest" description="Disordered" evidence="5">
    <location>
        <begin position="351"/>
        <end position="425"/>
    </location>
</feature>
<gene>
    <name evidence="7" type="ORF">BATDEDRAFT_24861</name>
</gene>
<dbReference type="InterPro" id="IPR006766">
    <property type="entry name" value="EXORDIUM-like"/>
</dbReference>
<dbReference type="RefSeq" id="XP_006678948.1">
    <property type="nucleotide sequence ID" value="XM_006678885.1"/>
</dbReference>
<dbReference type="AlphaFoldDB" id="F4P389"/>
<name>F4P389_BATDJ</name>
<evidence type="ECO:0008006" key="9">
    <source>
        <dbReference type="Google" id="ProtNLM"/>
    </source>
</evidence>
<keyword evidence="8" id="KW-1185">Reference proteome</keyword>
<dbReference type="HOGENOM" id="CLU_053712_0_0_1"/>
<protein>
    <recommendedName>
        <fullName evidence="9">Phosphate-induced protein 1 conserved region-domain-containing protein</fullName>
    </recommendedName>
</protein>
<evidence type="ECO:0000256" key="4">
    <source>
        <dbReference type="ARBA" id="ARBA00023591"/>
    </source>
</evidence>
<sequence>MIVDIALIASLAIASVAAHASGDIVKSNALSSVKSSSHRAAVNPTMSYTLGAPLLTGSMSIYYIYYGTWSAAQKSIIEDFTNGLGQSTWWGVLKGYYSQQTTSGQKTFVSGACALGGTVSDNYTLGKSLSGTNIPDLINTYVGSGALPDDPNGVYVVLTAPDVSESVRADASNTGTFCKDYCGYHLTTTLASGSRVPYAMVGNPSVSCMNGCGPSQNANASPNGDAGVDAMLNTVAGQIASAVINPQSDGIRAWQDANGFEGSDLCSFSFGTTAKTANGGTYNLGWANRNFLIQQNWDLTSQSCISGGTGTPPPIPSSSTTTVTTTTVATTAVSTTDGSTTALPTTDVTTTAVSTTDGSTTALPTIDESSTTRTTTARTTKRTTTARTTTKRTTTARTTTKRTTTARTTTKRTTTARTTTKRTTAVPTPTTGCDFHDICCLYVGHNCDYWQ</sequence>
<dbReference type="EMBL" id="GL882884">
    <property type="protein sequence ID" value="EGF80359.1"/>
    <property type="molecule type" value="Genomic_DNA"/>
</dbReference>
<evidence type="ECO:0000256" key="1">
    <source>
        <dbReference type="ARBA" id="ARBA00004613"/>
    </source>
</evidence>
<dbReference type="OrthoDB" id="2104054at2759"/>
<dbReference type="GO" id="GO:0005576">
    <property type="term" value="C:extracellular region"/>
    <property type="evidence" value="ECO:0007669"/>
    <property type="project" value="UniProtKB-SubCell"/>
</dbReference>
<comment type="subcellular location">
    <subcellularLocation>
        <location evidence="1">Secreted</location>
    </subcellularLocation>
</comment>